<sequence length="157" mass="17861">MNKKVFGRKLSRSRPSREALFVSLARAMVLNGKIVTTRAKAKAVQGNLEKFVTLAKKGDINSRRRAMSDLDNSRDVVSLLFQKVAPAFSSRTSGYTRLISLPRRKGDNAKMMRIEWTEKIITEDKKKEEKKDESKKKTVKKIAEKKNSSLKSFNPKS</sequence>
<dbReference type="InterPro" id="IPR036373">
    <property type="entry name" value="Ribosomal_bL17_sf"/>
</dbReference>
<evidence type="ECO:0000256" key="3">
    <source>
        <dbReference type="ARBA" id="ARBA00023274"/>
    </source>
</evidence>
<evidence type="ECO:0000256" key="6">
    <source>
        <dbReference type="RuleBase" id="RU000661"/>
    </source>
</evidence>
<proteinExistence type="inferred from homology"/>
<evidence type="ECO:0000256" key="4">
    <source>
        <dbReference type="ARBA" id="ARBA00035494"/>
    </source>
</evidence>
<accession>A0A0G0W3H7</accession>
<dbReference type="InterPro" id="IPR000456">
    <property type="entry name" value="Ribosomal_bL17"/>
</dbReference>
<comment type="similarity">
    <text evidence="1 5">Belongs to the bacterial ribosomal protein bL17 family.</text>
</comment>
<dbReference type="PANTHER" id="PTHR14413:SF16">
    <property type="entry name" value="LARGE RIBOSOMAL SUBUNIT PROTEIN BL17M"/>
    <property type="match status" value="1"/>
</dbReference>
<evidence type="ECO:0000313" key="8">
    <source>
        <dbReference type="EMBL" id="KKR69827.1"/>
    </source>
</evidence>
<dbReference type="Pfam" id="PF01196">
    <property type="entry name" value="Ribosomal_L17"/>
    <property type="match status" value="1"/>
</dbReference>
<comment type="caution">
    <text evidence="8">The sequence shown here is derived from an EMBL/GenBank/DDBJ whole genome shotgun (WGS) entry which is preliminary data.</text>
</comment>
<dbReference type="GO" id="GO:0006412">
    <property type="term" value="P:translation"/>
    <property type="evidence" value="ECO:0007669"/>
    <property type="project" value="InterPro"/>
</dbReference>
<dbReference type="Gene3D" id="3.90.1030.10">
    <property type="entry name" value="Ribosomal protein L17"/>
    <property type="match status" value="1"/>
</dbReference>
<protein>
    <recommendedName>
        <fullName evidence="4 6">50S ribosomal protein L17</fullName>
    </recommendedName>
</protein>
<name>A0A0G0W3H7_9BACT</name>
<dbReference type="EMBL" id="LBZK01000036">
    <property type="protein sequence ID" value="KKR69827.1"/>
    <property type="molecule type" value="Genomic_DNA"/>
</dbReference>
<evidence type="ECO:0000313" key="9">
    <source>
        <dbReference type="Proteomes" id="UP000034562"/>
    </source>
</evidence>
<keyword evidence="2 5" id="KW-0689">Ribosomal protein</keyword>
<gene>
    <name evidence="8" type="ORF">UU12_C0036G0008</name>
</gene>
<dbReference type="GO" id="GO:0003735">
    <property type="term" value="F:structural constituent of ribosome"/>
    <property type="evidence" value="ECO:0007669"/>
    <property type="project" value="InterPro"/>
</dbReference>
<organism evidence="8 9">
    <name type="scientific">Candidatus Woesebacteria bacterium GW2011_GWA2_40_7b</name>
    <dbReference type="NCBI Taxonomy" id="1618563"/>
    <lineage>
        <taxon>Bacteria</taxon>
        <taxon>Candidatus Woeseibacteriota</taxon>
    </lineage>
</organism>
<dbReference type="Proteomes" id="UP000034562">
    <property type="component" value="Unassembled WGS sequence"/>
</dbReference>
<evidence type="ECO:0000256" key="5">
    <source>
        <dbReference type="RuleBase" id="RU000660"/>
    </source>
</evidence>
<evidence type="ECO:0000256" key="7">
    <source>
        <dbReference type="SAM" id="MobiDB-lite"/>
    </source>
</evidence>
<feature type="region of interest" description="Disordered" evidence="7">
    <location>
        <begin position="124"/>
        <end position="157"/>
    </location>
</feature>
<dbReference type="NCBIfam" id="TIGR00059">
    <property type="entry name" value="L17"/>
    <property type="match status" value="1"/>
</dbReference>
<keyword evidence="3 5" id="KW-0687">Ribonucleoprotein</keyword>
<dbReference type="SUPFAM" id="SSF64263">
    <property type="entry name" value="Prokaryotic ribosomal protein L17"/>
    <property type="match status" value="1"/>
</dbReference>
<evidence type="ECO:0000256" key="2">
    <source>
        <dbReference type="ARBA" id="ARBA00022980"/>
    </source>
</evidence>
<dbReference type="AlphaFoldDB" id="A0A0G0W3H7"/>
<dbReference type="GO" id="GO:0022625">
    <property type="term" value="C:cytosolic large ribosomal subunit"/>
    <property type="evidence" value="ECO:0007669"/>
    <property type="project" value="TreeGrafter"/>
</dbReference>
<dbReference type="STRING" id="1618563.UU12_C0036G0008"/>
<evidence type="ECO:0000256" key="1">
    <source>
        <dbReference type="ARBA" id="ARBA00008777"/>
    </source>
</evidence>
<reference evidence="8 9" key="1">
    <citation type="journal article" date="2015" name="Nature">
        <title>rRNA introns, odd ribosomes, and small enigmatic genomes across a large radiation of phyla.</title>
        <authorList>
            <person name="Brown C.T."/>
            <person name="Hug L.A."/>
            <person name="Thomas B.C."/>
            <person name="Sharon I."/>
            <person name="Castelle C.J."/>
            <person name="Singh A."/>
            <person name="Wilkins M.J."/>
            <person name="Williams K.H."/>
            <person name="Banfield J.F."/>
        </authorList>
    </citation>
    <scope>NUCLEOTIDE SEQUENCE [LARGE SCALE GENOMIC DNA]</scope>
</reference>
<dbReference type="PANTHER" id="PTHR14413">
    <property type="entry name" value="RIBOSOMAL PROTEIN L17"/>
    <property type="match status" value="1"/>
</dbReference>
<feature type="compositionally biased region" description="Basic and acidic residues" evidence="7">
    <location>
        <begin position="124"/>
        <end position="147"/>
    </location>
</feature>